<dbReference type="PATRIC" id="fig|742818.3.peg.1336"/>
<keyword evidence="3 6" id="KW-0812">Transmembrane</keyword>
<feature type="transmembrane region" description="Helical" evidence="6">
    <location>
        <begin position="9"/>
        <end position="28"/>
    </location>
</feature>
<dbReference type="InterPro" id="IPR036259">
    <property type="entry name" value="MFS_trans_sf"/>
</dbReference>
<dbReference type="eggNOG" id="COG2814">
    <property type="taxonomic scope" value="Bacteria"/>
</dbReference>
<keyword evidence="4 6" id="KW-1133">Transmembrane helix</keyword>
<feature type="transmembrane region" description="Helical" evidence="6">
    <location>
        <begin position="421"/>
        <end position="447"/>
    </location>
</feature>
<feature type="transmembrane region" description="Helical" evidence="6">
    <location>
        <begin position="168"/>
        <end position="187"/>
    </location>
</feature>
<evidence type="ECO:0000313" key="8">
    <source>
        <dbReference type="EMBL" id="EJZ83751.1"/>
    </source>
</evidence>
<dbReference type="PANTHER" id="PTHR42718">
    <property type="entry name" value="MAJOR FACILITATOR SUPERFAMILY MULTIDRUG TRANSPORTER MFSC"/>
    <property type="match status" value="1"/>
</dbReference>
<evidence type="ECO:0000259" key="7">
    <source>
        <dbReference type="PROSITE" id="PS50850"/>
    </source>
</evidence>
<evidence type="ECO:0000256" key="4">
    <source>
        <dbReference type="ARBA" id="ARBA00022989"/>
    </source>
</evidence>
<accession>K0YJW7</accession>
<protein>
    <submittedName>
        <fullName evidence="8">Drug:H+ antiporter-2 (14 Spanner) (DHA2) family drug resistance MFS transporter</fullName>
    </submittedName>
</protein>
<dbReference type="InterPro" id="IPR011701">
    <property type="entry name" value="MFS"/>
</dbReference>
<gene>
    <name evidence="8" type="ORF">HMPREF9451_01272</name>
</gene>
<feature type="transmembrane region" description="Helical" evidence="6">
    <location>
        <begin position="332"/>
        <end position="350"/>
    </location>
</feature>
<dbReference type="GO" id="GO:0005886">
    <property type="term" value="C:plasma membrane"/>
    <property type="evidence" value="ECO:0007669"/>
    <property type="project" value="UniProtKB-SubCell"/>
</dbReference>
<feature type="transmembrane region" description="Helical" evidence="6">
    <location>
        <begin position="199"/>
        <end position="217"/>
    </location>
</feature>
<proteinExistence type="predicted"/>
<dbReference type="InParanoid" id="K0YJW7"/>
<dbReference type="PRINTS" id="PR01036">
    <property type="entry name" value="TCRTETB"/>
</dbReference>
<dbReference type="FunCoup" id="K0YJW7">
    <property type="interactions" value="16"/>
</dbReference>
<dbReference type="Proteomes" id="UP000006069">
    <property type="component" value="Unassembled WGS sequence"/>
</dbReference>
<dbReference type="AlphaFoldDB" id="K0YJW7"/>
<feature type="transmembrane region" description="Helical" evidence="6">
    <location>
        <begin position="137"/>
        <end position="156"/>
    </location>
</feature>
<evidence type="ECO:0000256" key="2">
    <source>
        <dbReference type="ARBA" id="ARBA00022448"/>
    </source>
</evidence>
<evidence type="ECO:0000256" key="3">
    <source>
        <dbReference type="ARBA" id="ARBA00022692"/>
    </source>
</evidence>
<keyword evidence="9" id="KW-1185">Reference proteome</keyword>
<evidence type="ECO:0000256" key="6">
    <source>
        <dbReference type="SAM" id="Phobius"/>
    </source>
</evidence>
<feature type="transmembrane region" description="Helical" evidence="6">
    <location>
        <begin position="267"/>
        <end position="292"/>
    </location>
</feature>
<name>K0YJW7_9ACTN</name>
<dbReference type="OrthoDB" id="9812221at2"/>
<dbReference type="Gene3D" id="1.20.1720.10">
    <property type="entry name" value="Multidrug resistance protein D"/>
    <property type="match status" value="1"/>
</dbReference>
<dbReference type="Gene3D" id="1.20.1250.20">
    <property type="entry name" value="MFS general substrate transporter like domains"/>
    <property type="match status" value="1"/>
</dbReference>
<sequence length="451" mass="47022">MIIREGKSWVYAIFAVVVLSSALGNLSQTGLNAMLVTVCEEFGISTGVGQWLTTVYMFVLGAVVPLSSYLMGRFRLKDLTLASIGIFIIGAFMAACAQGFIVLLAGRIVQAIAAGMLLPLLQTIAMTRFPDGRKATAMGISGVAMGFAPNIGPTIGGAMVDTLGWRSFFVLLVALSLALFAFCLFFIKRHDDASYPSGLDLFSFVLSTVGFGGILVGCSEASSFPLTNPLVWGPILVGAAALVWFVKRQRALEQPLIDMGIFKSKTYTAGFIAQGLLCASFMGITLLVPLYIEGLRGGTPLEAGMVLLPGTVAALIVNPLAGYLTDKIGARPVGLVFGCFLAVGAVSMVFCDQATPLWVVCVMQGVRSVGVSGLIGPLTSWSLSELKGKSVGDGSSFGIAARQTCASVGTALMVLCVEGSLFAGITAFHAAFAASAVFAVLTLALIAKSVR</sequence>
<dbReference type="SUPFAM" id="SSF103473">
    <property type="entry name" value="MFS general substrate transporter"/>
    <property type="match status" value="1"/>
</dbReference>
<feature type="transmembrane region" description="Helical" evidence="6">
    <location>
        <begin position="108"/>
        <end position="125"/>
    </location>
</feature>
<feature type="transmembrane region" description="Helical" evidence="6">
    <location>
        <begin position="304"/>
        <end position="325"/>
    </location>
</feature>
<comment type="caution">
    <text evidence="8">The sequence shown here is derived from an EMBL/GenBank/DDBJ whole genome shotgun (WGS) entry which is preliminary data.</text>
</comment>
<dbReference type="HOGENOM" id="CLU_000960_28_0_11"/>
<keyword evidence="2" id="KW-0813">Transport</keyword>
<dbReference type="PROSITE" id="PS50850">
    <property type="entry name" value="MFS"/>
    <property type="match status" value="1"/>
</dbReference>
<dbReference type="Pfam" id="PF07690">
    <property type="entry name" value="MFS_1"/>
    <property type="match status" value="1"/>
</dbReference>
<dbReference type="PANTHER" id="PTHR42718:SF9">
    <property type="entry name" value="MAJOR FACILITATOR SUPERFAMILY MULTIDRUG TRANSPORTER MFSC"/>
    <property type="match status" value="1"/>
</dbReference>
<dbReference type="EMBL" id="ADMD01000007">
    <property type="protein sequence ID" value="EJZ83751.1"/>
    <property type="molecule type" value="Genomic_DNA"/>
</dbReference>
<dbReference type="GO" id="GO:0022857">
    <property type="term" value="F:transmembrane transporter activity"/>
    <property type="evidence" value="ECO:0007669"/>
    <property type="project" value="InterPro"/>
</dbReference>
<feature type="domain" description="Major facilitator superfamily (MFS) profile" evidence="7">
    <location>
        <begin position="13"/>
        <end position="451"/>
    </location>
</feature>
<feature type="transmembrane region" description="Helical" evidence="6">
    <location>
        <begin position="48"/>
        <end position="67"/>
    </location>
</feature>
<evidence type="ECO:0000313" key="9">
    <source>
        <dbReference type="Proteomes" id="UP000006069"/>
    </source>
</evidence>
<feature type="transmembrane region" description="Helical" evidence="6">
    <location>
        <begin position="229"/>
        <end position="246"/>
    </location>
</feature>
<dbReference type="RefSeq" id="WP_009139470.1">
    <property type="nucleotide sequence ID" value="NZ_JH815198.1"/>
</dbReference>
<evidence type="ECO:0000256" key="1">
    <source>
        <dbReference type="ARBA" id="ARBA00004651"/>
    </source>
</evidence>
<evidence type="ECO:0000256" key="5">
    <source>
        <dbReference type="ARBA" id="ARBA00023136"/>
    </source>
</evidence>
<feature type="transmembrane region" description="Helical" evidence="6">
    <location>
        <begin position="79"/>
        <end position="102"/>
    </location>
</feature>
<reference evidence="8 9" key="1">
    <citation type="submission" date="2012-08" db="EMBL/GenBank/DDBJ databases">
        <title>The Genome Sequence of Slackia piriformis YIT 12062.</title>
        <authorList>
            <consortium name="The Broad Institute Genome Sequencing Platform"/>
            <person name="Earl A."/>
            <person name="Ward D."/>
            <person name="Feldgarden M."/>
            <person name="Gevers D."/>
            <person name="Morotomi M."/>
            <person name="Walker B."/>
            <person name="Young S.K."/>
            <person name="Zeng Q."/>
            <person name="Gargeya S."/>
            <person name="Fitzgerald M."/>
            <person name="Haas B."/>
            <person name="Abouelleil A."/>
            <person name="Alvarado L."/>
            <person name="Arachchi H.M."/>
            <person name="Berlin A.M."/>
            <person name="Chapman S.B."/>
            <person name="Goldberg J."/>
            <person name="Griggs A."/>
            <person name="Gujja S."/>
            <person name="Hansen M."/>
            <person name="Howarth C."/>
            <person name="Imamovic A."/>
            <person name="Larimer J."/>
            <person name="McCowen C."/>
            <person name="Montmayeur A."/>
            <person name="Murphy C."/>
            <person name="Neiman D."/>
            <person name="Pearson M."/>
            <person name="Priest M."/>
            <person name="Roberts A."/>
            <person name="Saif S."/>
            <person name="Shea T."/>
            <person name="Sisk P."/>
            <person name="Sykes S."/>
            <person name="Wortman J."/>
            <person name="Nusbaum C."/>
            <person name="Birren B."/>
        </authorList>
    </citation>
    <scope>NUCLEOTIDE SEQUENCE [LARGE SCALE GENOMIC DNA]</scope>
    <source>
        <strain evidence="8 9">YIT 12062</strain>
    </source>
</reference>
<dbReference type="InterPro" id="IPR020846">
    <property type="entry name" value="MFS_dom"/>
</dbReference>
<comment type="subcellular location">
    <subcellularLocation>
        <location evidence="1">Cell membrane</location>
        <topology evidence="1">Multi-pass membrane protein</topology>
    </subcellularLocation>
</comment>
<organism evidence="8 9">
    <name type="scientific">Slackia piriformis YIT 12062</name>
    <dbReference type="NCBI Taxonomy" id="742818"/>
    <lineage>
        <taxon>Bacteria</taxon>
        <taxon>Bacillati</taxon>
        <taxon>Actinomycetota</taxon>
        <taxon>Coriobacteriia</taxon>
        <taxon>Eggerthellales</taxon>
        <taxon>Eggerthellaceae</taxon>
        <taxon>Slackia</taxon>
    </lineage>
</organism>
<keyword evidence="5 6" id="KW-0472">Membrane</keyword>